<keyword evidence="5 7" id="KW-0411">Iron-sulfur</keyword>
<sequence length="384" mass="40532">MTAISLGMPSVPTRLAERRVSRQINVGSVPVGGEAPVSVQSMTTTRTSDIGATLQQIAELTASGCQIVRVAVPTQDDAEALPVIARKSQIPVIADIHFQPKYVFAAIDAGCAAVRVNPGNIKQFDDKVKEIAKAASETGTPIRIGVNAGSLDKRLLAKYGKATPEALVESALWECSLFEEHGFRDIKISVKHNDPVVMVNAYRQLAAQCDYPLHLGVTEAGPAFQGTIKSAVAFGALLSEGIGDTIRVSLSAPPVEEVKVGIQILESLNLRQRGLEIVSCPSCGRAQVDVYTLAEEVTAGLTGMDVPLRVAVMGCVVNGPGEAREADLGVASGNGKGQIFVKGEVIKTVPESKIVETLIEEAMKIAERMEQDGEPSGEPQVTVG</sequence>
<dbReference type="EC" id="1.17.7.3" evidence="7"/>
<evidence type="ECO:0000313" key="10">
    <source>
        <dbReference type="EMBL" id="RMI38540.1"/>
    </source>
</evidence>
<dbReference type="Pfam" id="PF04551">
    <property type="entry name" value="GcpE"/>
    <property type="match status" value="1"/>
</dbReference>
<dbReference type="PANTHER" id="PTHR30454:SF0">
    <property type="entry name" value="4-HYDROXY-3-METHYLBUT-2-EN-1-YL DIPHOSPHATE SYNTHASE (FERREDOXIN), CHLOROPLASTIC"/>
    <property type="match status" value="1"/>
</dbReference>
<dbReference type="FunFam" id="3.30.413.10:FF:000001">
    <property type="entry name" value="4-hydroxy-3-methylbut-2-en-1-yl diphosphate synthase (flavodoxin)"/>
    <property type="match status" value="1"/>
</dbReference>
<gene>
    <name evidence="7" type="primary">ispG</name>
    <name evidence="10" type="ORF">EBN88_16650</name>
</gene>
<evidence type="ECO:0000256" key="4">
    <source>
        <dbReference type="ARBA" id="ARBA00023004"/>
    </source>
</evidence>
<dbReference type="Gene3D" id="3.30.413.10">
    <property type="entry name" value="Sulfite Reductase Hemoprotein, domain 1"/>
    <property type="match status" value="1"/>
</dbReference>
<dbReference type="GO" id="GO:0019288">
    <property type="term" value="P:isopentenyl diphosphate biosynthetic process, methylerythritol 4-phosphate pathway"/>
    <property type="evidence" value="ECO:0007669"/>
    <property type="project" value="UniProtKB-UniRule"/>
</dbReference>
<proteinExistence type="inferred from homology"/>
<dbReference type="AlphaFoldDB" id="A0A3M2LNT1"/>
<keyword evidence="11" id="KW-1185">Reference proteome</keyword>
<comment type="catalytic activity">
    <reaction evidence="7">
        <text>(2E)-4-hydroxy-3-methylbut-2-enyl diphosphate + oxidized [flavodoxin] + H2O + 2 H(+) = 2-C-methyl-D-erythritol 2,4-cyclic diphosphate + reduced [flavodoxin]</text>
        <dbReference type="Rhea" id="RHEA:43604"/>
        <dbReference type="Rhea" id="RHEA-COMP:10622"/>
        <dbReference type="Rhea" id="RHEA-COMP:10623"/>
        <dbReference type="ChEBI" id="CHEBI:15377"/>
        <dbReference type="ChEBI" id="CHEBI:15378"/>
        <dbReference type="ChEBI" id="CHEBI:57618"/>
        <dbReference type="ChEBI" id="CHEBI:58210"/>
        <dbReference type="ChEBI" id="CHEBI:58483"/>
        <dbReference type="ChEBI" id="CHEBI:128753"/>
        <dbReference type="EC" id="1.17.7.3"/>
    </reaction>
</comment>
<dbReference type="FunFam" id="3.20.20.20:FF:000003">
    <property type="entry name" value="4-hydroxy-3-methylbut-2-en-1-yl diphosphate synthase (flavodoxin)"/>
    <property type="match status" value="1"/>
</dbReference>
<comment type="similarity">
    <text evidence="7">Belongs to the IspG family.</text>
</comment>
<evidence type="ECO:0000259" key="9">
    <source>
        <dbReference type="Pfam" id="PF26540"/>
    </source>
</evidence>
<keyword evidence="3 7" id="KW-0560">Oxidoreductase</keyword>
<evidence type="ECO:0000256" key="6">
    <source>
        <dbReference type="ARBA" id="ARBA00023229"/>
    </source>
</evidence>
<feature type="binding site" evidence="7">
    <location>
        <position position="315"/>
    </location>
    <ligand>
        <name>[4Fe-4S] cluster</name>
        <dbReference type="ChEBI" id="CHEBI:49883"/>
    </ligand>
</feature>
<feature type="binding site" evidence="7">
    <location>
        <position position="280"/>
    </location>
    <ligand>
        <name>[4Fe-4S] cluster</name>
        <dbReference type="ChEBI" id="CHEBI:49883"/>
    </ligand>
</feature>
<feature type="binding site" evidence="7">
    <location>
        <position position="322"/>
    </location>
    <ligand>
        <name>[4Fe-4S] cluster</name>
        <dbReference type="ChEBI" id="CHEBI:49883"/>
    </ligand>
</feature>
<evidence type="ECO:0000256" key="5">
    <source>
        <dbReference type="ARBA" id="ARBA00023014"/>
    </source>
</evidence>
<keyword evidence="1 7" id="KW-0004">4Fe-4S</keyword>
<dbReference type="EMBL" id="RFFJ01000089">
    <property type="protein sequence ID" value="RMI38540.1"/>
    <property type="molecule type" value="Genomic_DNA"/>
</dbReference>
<comment type="cofactor">
    <cofactor evidence="7">
        <name>[4Fe-4S] cluster</name>
        <dbReference type="ChEBI" id="CHEBI:49883"/>
    </cofactor>
    <text evidence="7">Binds 1 [4Fe-4S] cluster.</text>
</comment>
<dbReference type="GO" id="GO:0005506">
    <property type="term" value="F:iron ion binding"/>
    <property type="evidence" value="ECO:0007669"/>
    <property type="project" value="InterPro"/>
</dbReference>
<feature type="domain" description="IspG TIM-barrel" evidence="8">
    <location>
        <begin position="21"/>
        <end position="261"/>
    </location>
</feature>
<dbReference type="InterPro" id="IPR045854">
    <property type="entry name" value="NO2/SO3_Rdtase_4Fe4S_sf"/>
</dbReference>
<dbReference type="NCBIfam" id="NF001540">
    <property type="entry name" value="PRK00366.1"/>
    <property type="match status" value="1"/>
</dbReference>
<dbReference type="PANTHER" id="PTHR30454">
    <property type="entry name" value="4-HYDROXY-3-METHYLBUT-2-EN-1-YL DIPHOSPHATE SYNTHASE"/>
    <property type="match status" value="1"/>
</dbReference>
<dbReference type="GO" id="GO:0046429">
    <property type="term" value="F:4-hydroxy-3-methylbut-2-en-1-yl diphosphate synthase activity (ferredoxin)"/>
    <property type="evidence" value="ECO:0007669"/>
    <property type="project" value="UniProtKB-UniRule"/>
</dbReference>
<dbReference type="SUPFAM" id="SSF56014">
    <property type="entry name" value="Nitrite and sulphite reductase 4Fe-4S domain-like"/>
    <property type="match status" value="1"/>
</dbReference>
<dbReference type="InterPro" id="IPR011005">
    <property type="entry name" value="Dihydropteroate_synth-like_sf"/>
</dbReference>
<dbReference type="GO" id="GO:0051539">
    <property type="term" value="F:4 iron, 4 sulfur cluster binding"/>
    <property type="evidence" value="ECO:0007669"/>
    <property type="project" value="UniProtKB-UniRule"/>
</dbReference>
<dbReference type="Proteomes" id="UP000278673">
    <property type="component" value="Unassembled WGS sequence"/>
</dbReference>
<keyword evidence="2 7" id="KW-0479">Metal-binding</keyword>
<dbReference type="RefSeq" id="WP_122184676.1">
    <property type="nucleotide sequence ID" value="NZ_RFFJ01000089.1"/>
</dbReference>
<evidence type="ECO:0000259" key="8">
    <source>
        <dbReference type="Pfam" id="PF04551"/>
    </source>
</evidence>
<feature type="binding site" evidence="7">
    <location>
        <position position="283"/>
    </location>
    <ligand>
        <name>[4Fe-4S] cluster</name>
        <dbReference type="ChEBI" id="CHEBI:49883"/>
    </ligand>
</feature>
<dbReference type="GO" id="GO:0016114">
    <property type="term" value="P:terpenoid biosynthetic process"/>
    <property type="evidence" value="ECO:0007669"/>
    <property type="project" value="InterPro"/>
</dbReference>
<name>A0A3M2LNT1_9ACTN</name>
<dbReference type="Pfam" id="PF26540">
    <property type="entry name" value="GcpE_C"/>
    <property type="match status" value="1"/>
</dbReference>
<keyword evidence="4 7" id="KW-0408">Iron</keyword>
<comment type="pathway">
    <text evidence="7">Isoprenoid biosynthesis; isopentenyl diphosphate biosynthesis via DXP pathway; isopentenyl diphosphate from 1-deoxy-D-xylulose 5-phosphate: step 5/6.</text>
</comment>
<dbReference type="InterPro" id="IPR016425">
    <property type="entry name" value="IspG_bac"/>
</dbReference>
<evidence type="ECO:0000256" key="3">
    <source>
        <dbReference type="ARBA" id="ARBA00023002"/>
    </source>
</evidence>
<dbReference type="Gene3D" id="3.20.20.20">
    <property type="entry name" value="Dihydropteroate synthase-like"/>
    <property type="match status" value="1"/>
</dbReference>
<keyword evidence="6 7" id="KW-0414">Isoprene biosynthesis</keyword>
<evidence type="ECO:0000256" key="2">
    <source>
        <dbReference type="ARBA" id="ARBA00022723"/>
    </source>
</evidence>
<dbReference type="InterPro" id="IPR058579">
    <property type="entry name" value="IspG_C"/>
</dbReference>
<evidence type="ECO:0000256" key="1">
    <source>
        <dbReference type="ARBA" id="ARBA00022485"/>
    </source>
</evidence>
<dbReference type="InterPro" id="IPR058578">
    <property type="entry name" value="IspG_TIM"/>
</dbReference>
<dbReference type="UniPathway" id="UPA00056">
    <property type="reaction ID" value="UER00096"/>
</dbReference>
<feature type="domain" description="IspG C-terminal" evidence="9">
    <location>
        <begin position="276"/>
        <end position="362"/>
    </location>
</feature>
<comment type="function">
    <text evidence="7">Converts 2C-methyl-D-erythritol 2,4-cyclodiphosphate (ME-2,4cPP) into 1-hydroxy-2-methyl-2-(E)-butenyl 4-diphosphate.</text>
</comment>
<dbReference type="HAMAP" id="MF_00159">
    <property type="entry name" value="IspG"/>
    <property type="match status" value="1"/>
</dbReference>
<reference evidence="10 11" key="1">
    <citation type="submission" date="2018-10" db="EMBL/GenBank/DDBJ databases">
        <title>Isolation, diversity and antifungal activity of actinobacteria from wheat.</title>
        <authorList>
            <person name="Han C."/>
        </authorList>
    </citation>
    <scope>NUCLEOTIDE SEQUENCE [LARGE SCALE GENOMIC DNA]</scope>
    <source>
        <strain evidence="10 11">NEAU-YY642</strain>
    </source>
</reference>
<comment type="caution">
    <text evidence="10">The sequence shown here is derived from an EMBL/GenBank/DDBJ whole genome shotgun (WGS) entry which is preliminary data.</text>
</comment>
<evidence type="ECO:0000256" key="7">
    <source>
        <dbReference type="HAMAP-Rule" id="MF_00159"/>
    </source>
</evidence>
<organism evidence="10 11">
    <name type="scientific">Streptomyces triticirhizae</name>
    <dbReference type="NCBI Taxonomy" id="2483353"/>
    <lineage>
        <taxon>Bacteria</taxon>
        <taxon>Bacillati</taxon>
        <taxon>Actinomycetota</taxon>
        <taxon>Actinomycetes</taxon>
        <taxon>Kitasatosporales</taxon>
        <taxon>Streptomycetaceae</taxon>
        <taxon>Streptomyces</taxon>
    </lineage>
</organism>
<dbReference type="NCBIfam" id="TIGR00612">
    <property type="entry name" value="ispG_gcpE"/>
    <property type="match status" value="1"/>
</dbReference>
<dbReference type="PIRSF" id="PIRSF004640">
    <property type="entry name" value="IspG"/>
    <property type="match status" value="1"/>
</dbReference>
<protein>
    <recommendedName>
        <fullName evidence="7">4-hydroxy-3-methylbut-2-en-1-yl diphosphate synthase (flavodoxin)</fullName>
        <ecNumber evidence="7">1.17.7.3</ecNumber>
    </recommendedName>
    <alternativeName>
        <fullName evidence="7">1-hydroxy-2-methyl-2-(E)-butenyl 4-diphosphate synthase</fullName>
    </alternativeName>
</protein>
<evidence type="ECO:0000313" key="11">
    <source>
        <dbReference type="Proteomes" id="UP000278673"/>
    </source>
</evidence>
<accession>A0A3M2LNT1</accession>
<dbReference type="InterPro" id="IPR004588">
    <property type="entry name" value="IspG_bac-typ"/>
</dbReference>
<dbReference type="GO" id="GO:0141197">
    <property type="term" value="F:4-hydroxy-3-methylbut-2-enyl-diphosphate synthase activity (flavodoxin)"/>
    <property type="evidence" value="ECO:0007669"/>
    <property type="project" value="UniProtKB-EC"/>
</dbReference>
<dbReference type="SUPFAM" id="SSF51717">
    <property type="entry name" value="Dihydropteroate synthetase-like"/>
    <property type="match status" value="1"/>
</dbReference>